<evidence type="ECO:0000313" key="1">
    <source>
        <dbReference type="EMBL" id="ODQ71023.1"/>
    </source>
</evidence>
<reference evidence="1 2" key="1">
    <citation type="journal article" date="2016" name="Proc. Natl. Acad. Sci. U.S.A.">
        <title>Comparative genomics of biotechnologically important yeasts.</title>
        <authorList>
            <person name="Riley R."/>
            <person name="Haridas S."/>
            <person name="Wolfe K.H."/>
            <person name="Lopes M.R."/>
            <person name="Hittinger C.T."/>
            <person name="Goeker M."/>
            <person name="Salamov A.A."/>
            <person name="Wisecaver J.H."/>
            <person name="Long T.M."/>
            <person name="Calvey C.H."/>
            <person name="Aerts A.L."/>
            <person name="Barry K.W."/>
            <person name="Choi C."/>
            <person name="Clum A."/>
            <person name="Coughlan A.Y."/>
            <person name="Deshpande S."/>
            <person name="Douglass A.P."/>
            <person name="Hanson S.J."/>
            <person name="Klenk H.-P."/>
            <person name="LaButti K.M."/>
            <person name="Lapidus A."/>
            <person name="Lindquist E.A."/>
            <person name="Lipzen A.M."/>
            <person name="Meier-Kolthoff J.P."/>
            <person name="Ohm R.A."/>
            <person name="Otillar R.P."/>
            <person name="Pangilinan J.L."/>
            <person name="Peng Y."/>
            <person name="Rokas A."/>
            <person name="Rosa C.A."/>
            <person name="Scheuner C."/>
            <person name="Sibirny A.A."/>
            <person name="Slot J.C."/>
            <person name="Stielow J.B."/>
            <person name="Sun H."/>
            <person name="Kurtzman C.P."/>
            <person name="Blackwell M."/>
            <person name="Grigoriev I.V."/>
            <person name="Jeffries T.W."/>
        </authorList>
    </citation>
    <scope>NUCLEOTIDE SEQUENCE [LARGE SCALE GENOMIC DNA]</scope>
    <source>
        <strain evidence="1 2">NRRL Y-11557</strain>
    </source>
</reference>
<sequence length="92" mass="10455">MLRRSPSTTFVVTWKTDFLNDDRIEMEIKISTLGDVAMACNIVAPEFGFEIDQVQVVEILVAEEHIPRNGFRQISTHQCGTHPPRAVLCRNN</sequence>
<keyword evidence="2" id="KW-1185">Reference proteome</keyword>
<accession>A0A1E3PZZ9</accession>
<dbReference type="OrthoDB" id="3832628at2759"/>
<dbReference type="Proteomes" id="UP000094385">
    <property type="component" value="Unassembled WGS sequence"/>
</dbReference>
<dbReference type="EMBL" id="KV454298">
    <property type="protein sequence ID" value="ODQ71023.1"/>
    <property type="molecule type" value="Genomic_DNA"/>
</dbReference>
<name>A0A1E3PZZ9_LIPST</name>
<protein>
    <submittedName>
        <fullName evidence="1">Uncharacterized protein</fullName>
    </submittedName>
</protein>
<organism evidence="1 2">
    <name type="scientific">Lipomyces starkeyi NRRL Y-11557</name>
    <dbReference type="NCBI Taxonomy" id="675824"/>
    <lineage>
        <taxon>Eukaryota</taxon>
        <taxon>Fungi</taxon>
        <taxon>Dikarya</taxon>
        <taxon>Ascomycota</taxon>
        <taxon>Saccharomycotina</taxon>
        <taxon>Lipomycetes</taxon>
        <taxon>Lipomycetales</taxon>
        <taxon>Lipomycetaceae</taxon>
        <taxon>Lipomyces</taxon>
    </lineage>
</organism>
<dbReference type="AlphaFoldDB" id="A0A1E3PZZ9"/>
<gene>
    <name evidence="1" type="ORF">LIPSTDRAFT_106233</name>
</gene>
<evidence type="ECO:0000313" key="2">
    <source>
        <dbReference type="Proteomes" id="UP000094385"/>
    </source>
</evidence>
<proteinExistence type="predicted"/>